<dbReference type="AlphaFoldDB" id="A0A7R9V2G3"/>
<reference evidence="2" key="1">
    <citation type="submission" date="2021-01" db="EMBL/GenBank/DDBJ databases">
        <authorList>
            <person name="Corre E."/>
            <person name="Pelletier E."/>
            <person name="Niang G."/>
            <person name="Scheremetjew M."/>
            <person name="Finn R."/>
            <person name="Kale V."/>
            <person name="Holt S."/>
            <person name="Cochrane G."/>
            <person name="Meng A."/>
            <person name="Brown T."/>
            <person name="Cohen L."/>
        </authorList>
    </citation>
    <scope>NUCLEOTIDE SEQUENCE</scope>
    <source>
        <strain evidence="2">CCMP219</strain>
    </source>
</reference>
<feature type="region of interest" description="Disordered" evidence="1">
    <location>
        <begin position="303"/>
        <end position="322"/>
    </location>
</feature>
<proteinExistence type="predicted"/>
<organism evidence="2">
    <name type="scientific">Chlamydomonas euryale</name>
    <dbReference type="NCBI Taxonomy" id="1486919"/>
    <lineage>
        <taxon>Eukaryota</taxon>
        <taxon>Viridiplantae</taxon>
        <taxon>Chlorophyta</taxon>
        <taxon>core chlorophytes</taxon>
        <taxon>Chlorophyceae</taxon>
        <taxon>CS clade</taxon>
        <taxon>Chlamydomonadales</taxon>
        <taxon>Chlamydomonadaceae</taxon>
        <taxon>Chlamydomonas</taxon>
    </lineage>
</organism>
<name>A0A7R9V2G3_9CHLO</name>
<gene>
    <name evidence="2" type="ORF">CEUR00632_LOCUS2797</name>
</gene>
<evidence type="ECO:0000313" key="2">
    <source>
        <dbReference type="EMBL" id="CAD8282762.1"/>
    </source>
</evidence>
<sequence length="628" mass="65408">MALKCGEGQPVFEALIDEEHESVGVRCHGVQQLRTALGIDLPDVASTDQGPNGGLSCTFGLTRVPCKASAHCPGAVECDVPPPRPCRGRYAQEKEVPLRLVDNSSGTVLAEATFDYTALPFWRKPSLEGRFSGRLPTKEDEKRVVEECKLLAPLLGGQGKHGDATLVTLAKLVRGIAAGDVRSYCEQRERTIVVLQERVTQLEAATGLRPHSDLMCGAATADAAGGSGDAMAMMQRQLEIKDAELRVLRKKLAARDAQFASMRHNLDLLPKTIRSASAAMAPHSGGNLGGPDGALMVADPKAKAKKRTPGASPRGSVPGPAAAASSAMVSEDCCSTVPEMHTVTTLGSSILTTGTSSCCCPERHPVLSQRMLRGKDEPDCDPCAPGAQRGSACGVPAAADAAAGMRCAPLGDLPSVEHSRCSRGGESDVLHAQRYDPCCAGSGSPSPAGTGACGPRGCGPGGCGPSGLELQGSARLRMRDRSASLCNSLGDEMTLATEPVTRHMQMLAARSQHARHRSAYAMLDVSGAGLSPMLVDPSGEQPDAMMMRRSYPMHSHSLSRHGAHYGMHTPMAMSEPTPGGGGGSGTYASLSGSIAPSPGMLSGSVPEDTIDLQWLVTDLDIEGMAHVG</sequence>
<protein>
    <submittedName>
        <fullName evidence="2">Uncharacterized protein</fullName>
    </submittedName>
</protein>
<evidence type="ECO:0000256" key="1">
    <source>
        <dbReference type="SAM" id="MobiDB-lite"/>
    </source>
</evidence>
<dbReference type="EMBL" id="HBEC01006225">
    <property type="protein sequence ID" value="CAD8282762.1"/>
    <property type="molecule type" value="Transcribed_RNA"/>
</dbReference>
<feature type="compositionally biased region" description="Low complexity" evidence="1">
    <location>
        <begin position="309"/>
        <end position="322"/>
    </location>
</feature>
<accession>A0A7R9V2G3</accession>